<feature type="transmembrane region" description="Helical" evidence="2">
    <location>
        <begin position="310"/>
        <end position="329"/>
    </location>
</feature>
<dbReference type="GO" id="GO:0016791">
    <property type="term" value="F:phosphatase activity"/>
    <property type="evidence" value="ECO:0007669"/>
    <property type="project" value="TreeGrafter"/>
</dbReference>
<feature type="transmembrane region" description="Helical" evidence="2">
    <location>
        <begin position="336"/>
        <end position="356"/>
    </location>
</feature>
<gene>
    <name evidence="4" type="ORF">HZA61_15235</name>
</gene>
<dbReference type="AlphaFoldDB" id="A0A933SGE0"/>
<dbReference type="Gene3D" id="3.60.40.10">
    <property type="entry name" value="PPM-type phosphatase domain"/>
    <property type="match status" value="1"/>
</dbReference>
<dbReference type="SUPFAM" id="SSF81606">
    <property type="entry name" value="PP2C-like"/>
    <property type="match status" value="1"/>
</dbReference>
<dbReference type="InterPro" id="IPR001478">
    <property type="entry name" value="PDZ"/>
</dbReference>
<feature type="transmembrane region" description="Helical" evidence="2">
    <location>
        <begin position="115"/>
        <end position="134"/>
    </location>
</feature>
<dbReference type="InterPro" id="IPR036457">
    <property type="entry name" value="PPM-type-like_dom_sf"/>
</dbReference>
<evidence type="ECO:0000259" key="3">
    <source>
        <dbReference type="PROSITE" id="PS50106"/>
    </source>
</evidence>
<keyword evidence="1" id="KW-0378">Hydrolase</keyword>
<keyword evidence="2" id="KW-0472">Membrane</keyword>
<accession>A0A933SGE0</accession>
<name>A0A933SGE0_UNCEI</name>
<dbReference type="Pfam" id="PF17820">
    <property type="entry name" value="PDZ_6"/>
    <property type="match status" value="1"/>
</dbReference>
<feature type="transmembrane region" description="Helical" evidence="2">
    <location>
        <begin position="141"/>
        <end position="161"/>
    </location>
</feature>
<reference evidence="4" key="1">
    <citation type="submission" date="2020-07" db="EMBL/GenBank/DDBJ databases">
        <title>Huge and variable diversity of episymbiotic CPR bacteria and DPANN archaea in groundwater ecosystems.</title>
        <authorList>
            <person name="He C.Y."/>
            <person name="Keren R."/>
            <person name="Whittaker M."/>
            <person name="Farag I.F."/>
            <person name="Doudna J."/>
            <person name="Cate J.H.D."/>
            <person name="Banfield J.F."/>
        </authorList>
    </citation>
    <scope>NUCLEOTIDE SEQUENCE</scope>
    <source>
        <strain evidence="4">NC_groundwater_1813_Pr3_B-0.1um_71_17</strain>
    </source>
</reference>
<sequence length="821" mass="88030">MSRESVDRFLTWLLLPAALALVTSALTLSGRAYTGLSLSEDRVVTVQPGSPAAQAGLRPGDLVLPAGAERSTVLTAGALERVRPGRPVELRRIRDGVTSSAWLVPAPLPESERRFRAFLFAVASVFLLLGGWVWSERRDGLTRVFLLLCLTFAEMLAQAPAFGSPFVQLVSDLTSLAAQLFAPVLFAHFFALFPEPVSHRRSAWVLRLGYTNATLLFAAWVVCGAEGLWGSGRLGVLLPALLALPAVHFGLGIVAGLALFGASFTRSRDPDTRRRLRVAFLGTVLGAAPFAALVALRNLAPEAPVPGERLIVGSVLLVPASFAWAIAVHRVFDFRVALRAVASLALVVLAGCAMFVTGEWLAQHWWPELGRDVSGVSLAFLALVAGLAGPSRPWISAIGARMVPIADEVALGTWAPSETMTRQGVEPLLAEACEVVRRSLRLESCAAAWADEGGVHVAPAQRLPTLEALSPAFAENVSRLDRPQAALELPLHEDDRDVLDLAGVQWVAGVPGAPTPTVLLLGRRLAGPWLDRHEIRELRRVVQVLGVSLENASLRVEARGRAALDRELEEAHRVQLKRLPRRTPVYPSLDCAASTLATESVGGDYYDFIQEGSRDFTLAVGDAAGHGVPAAIVLAGVQSRFRDEAQRARHPGELLEALNRDLVALEQPEKFMGLLCARVDAASGTVAFSNAGITPPLVRRANGVVEEWRDSGLLLGVSAEARYAVSRFTLGPGELAVVYTDGLTEAARDGEMFGPERVAEVLGRVAHRRAADIVDELMQAVRGWATEPLDDLTIVVLKQLSVPARLTDQSPLKSGIAASDT</sequence>
<dbReference type="InterPro" id="IPR041489">
    <property type="entry name" value="PDZ_6"/>
</dbReference>
<comment type="caution">
    <text evidence="4">The sequence shown here is derived from an EMBL/GenBank/DDBJ whole genome shotgun (WGS) entry which is preliminary data.</text>
</comment>
<dbReference type="InterPro" id="IPR052016">
    <property type="entry name" value="Bact_Sigma-Reg"/>
</dbReference>
<dbReference type="Proteomes" id="UP000696931">
    <property type="component" value="Unassembled WGS sequence"/>
</dbReference>
<organism evidence="4 5">
    <name type="scientific">Eiseniibacteriota bacterium</name>
    <dbReference type="NCBI Taxonomy" id="2212470"/>
    <lineage>
        <taxon>Bacteria</taxon>
        <taxon>Candidatus Eiseniibacteriota</taxon>
    </lineage>
</organism>
<dbReference type="InterPro" id="IPR001932">
    <property type="entry name" value="PPM-type_phosphatase-like_dom"/>
</dbReference>
<feature type="transmembrane region" description="Helical" evidence="2">
    <location>
        <begin position="173"/>
        <end position="192"/>
    </location>
</feature>
<dbReference type="Gene3D" id="2.30.42.10">
    <property type="match status" value="1"/>
</dbReference>
<evidence type="ECO:0000256" key="1">
    <source>
        <dbReference type="ARBA" id="ARBA00022801"/>
    </source>
</evidence>
<dbReference type="InterPro" id="IPR036034">
    <property type="entry name" value="PDZ_sf"/>
</dbReference>
<dbReference type="Pfam" id="PF07228">
    <property type="entry name" value="SpoIIE"/>
    <property type="match status" value="1"/>
</dbReference>
<dbReference type="PROSITE" id="PS50106">
    <property type="entry name" value="PDZ"/>
    <property type="match status" value="1"/>
</dbReference>
<keyword evidence="2" id="KW-0812">Transmembrane</keyword>
<dbReference type="PANTHER" id="PTHR43156">
    <property type="entry name" value="STAGE II SPORULATION PROTEIN E-RELATED"/>
    <property type="match status" value="1"/>
</dbReference>
<keyword evidence="2" id="KW-1133">Transmembrane helix</keyword>
<feature type="transmembrane region" description="Helical" evidence="2">
    <location>
        <begin position="242"/>
        <end position="264"/>
    </location>
</feature>
<evidence type="ECO:0000256" key="2">
    <source>
        <dbReference type="SAM" id="Phobius"/>
    </source>
</evidence>
<protein>
    <submittedName>
        <fullName evidence="4">SpoIIE family protein phosphatase</fullName>
    </submittedName>
</protein>
<proteinExistence type="predicted"/>
<evidence type="ECO:0000313" key="4">
    <source>
        <dbReference type="EMBL" id="MBI5170841.1"/>
    </source>
</evidence>
<feature type="domain" description="PDZ" evidence="3">
    <location>
        <begin position="23"/>
        <end position="64"/>
    </location>
</feature>
<feature type="transmembrane region" description="Helical" evidence="2">
    <location>
        <begin position="276"/>
        <end position="298"/>
    </location>
</feature>
<dbReference type="SUPFAM" id="SSF50156">
    <property type="entry name" value="PDZ domain-like"/>
    <property type="match status" value="1"/>
</dbReference>
<feature type="transmembrane region" description="Helical" evidence="2">
    <location>
        <begin position="376"/>
        <end position="395"/>
    </location>
</feature>
<dbReference type="SMART" id="SM00331">
    <property type="entry name" value="PP2C_SIG"/>
    <property type="match status" value="1"/>
</dbReference>
<dbReference type="EMBL" id="JACRIW010000110">
    <property type="protein sequence ID" value="MBI5170841.1"/>
    <property type="molecule type" value="Genomic_DNA"/>
</dbReference>
<evidence type="ECO:0000313" key="5">
    <source>
        <dbReference type="Proteomes" id="UP000696931"/>
    </source>
</evidence>
<feature type="transmembrane region" description="Helical" evidence="2">
    <location>
        <begin position="204"/>
        <end position="222"/>
    </location>
</feature>
<dbReference type="PANTHER" id="PTHR43156:SF2">
    <property type="entry name" value="STAGE II SPORULATION PROTEIN E"/>
    <property type="match status" value="1"/>
</dbReference>